<dbReference type="EMBL" id="CP123759">
    <property type="protein sequence ID" value="WGO83505.1"/>
    <property type="molecule type" value="Genomic_DNA"/>
</dbReference>
<evidence type="ECO:0000256" key="2">
    <source>
        <dbReference type="ARBA" id="ARBA00023015"/>
    </source>
</evidence>
<dbReference type="PANTHER" id="PTHR30146">
    <property type="entry name" value="LACI-RELATED TRANSCRIPTIONAL REPRESSOR"/>
    <property type="match status" value="1"/>
</dbReference>
<accession>A0ABY8P1Y0</accession>
<name>A0ABY8P1Y0_9GAMM</name>
<proteinExistence type="predicted"/>
<dbReference type="GO" id="GO:0003677">
    <property type="term" value="F:DNA binding"/>
    <property type="evidence" value="ECO:0007669"/>
    <property type="project" value="UniProtKB-KW"/>
</dbReference>
<dbReference type="Pfam" id="PF13377">
    <property type="entry name" value="Peripla_BP_3"/>
    <property type="match status" value="1"/>
</dbReference>
<dbReference type="Proteomes" id="UP001231859">
    <property type="component" value="Chromosome"/>
</dbReference>
<protein>
    <submittedName>
        <fullName evidence="6">DNA-binding transcriptional regulator CytR</fullName>
    </submittedName>
</protein>
<keyword evidence="7" id="KW-1185">Reference proteome</keyword>
<dbReference type="NCBIfam" id="NF008269">
    <property type="entry name" value="PRK11041.1"/>
    <property type="match status" value="1"/>
</dbReference>
<dbReference type="PROSITE" id="PS00356">
    <property type="entry name" value="HTH_LACI_1"/>
    <property type="match status" value="1"/>
</dbReference>
<evidence type="ECO:0000256" key="4">
    <source>
        <dbReference type="ARBA" id="ARBA00023163"/>
    </source>
</evidence>
<dbReference type="SUPFAM" id="SSF47413">
    <property type="entry name" value="lambda repressor-like DNA-binding domains"/>
    <property type="match status" value="1"/>
</dbReference>
<feature type="domain" description="HTH lacI-type" evidence="5">
    <location>
        <begin position="10"/>
        <end position="53"/>
    </location>
</feature>
<dbReference type="InterPro" id="IPR046335">
    <property type="entry name" value="LacI/GalR-like_sensor"/>
</dbReference>
<dbReference type="SUPFAM" id="SSF53822">
    <property type="entry name" value="Periplasmic binding protein-like I"/>
    <property type="match status" value="1"/>
</dbReference>
<reference evidence="6 7" key="1">
    <citation type="submission" date="2023-04" db="EMBL/GenBank/DDBJ databases">
        <title>Genome dynamics across the evolutionary transition to endosymbiosis.</title>
        <authorList>
            <person name="Siozios S."/>
            <person name="Nadal-Jimenez P."/>
            <person name="Azagi T."/>
            <person name="Sprong H."/>
            <person name="Frost C.L."/>
            <person name="Parratt S.R."/>
            <person name="Taylor G."/>
            <person name="Brettell L."/>
            <person name="Lew K.C."/>
            <person name="Croft L."/>
            <person name="King K.C."/>
            <person name="Brockhurst M.A."/>
            <person name="Hypsa V."/>
            <person name="Novakova E."/>
            <person name="Darby A.C."/>
            <person name="Hurst G.D.D."/>
        </authorList>
    </citation>
    <scope>NUCLEOTIDE SEQUENCE [LARGE SCALE GENOMIC DNA]</scope>
    <source>
        <strain evidence="7">aApi_AU</strain>
    </source>
</reference>
<organism evidence="6 7">
    <name type="scientific">Arsenophonus apicola</name>
    <dbReference type="NCBI Taxonomy" id="2879119"/>
    <lineage>
        <taxon>Bacteria</taxon>
        <taxon>Pseudomonadati</taxon>
        <taxon>Pseudomonadota</taxon>
        <taxon>Gammaproteobacteria</taxon>
        <taxon>Enterobacterales</taxon>
        <taxon>Morganellaceae</taxon>
        <taxon>Arsenophonus</taxon>
    </lineage>
</organism>
<sequence length="341" mass="37759">MEQKINHHNATMKDVANAAGVSTATVSRALTKPDQVSAKTRQKVEQAASKTGYDAFCLTKNTKSSKPKTIFVAIPDITNPICPDIISGIEQVAAEQGYMVLIGDCKHYHKQHPLIDIFISQQIDGIVLLNSNFPFTLTNRKAKDFPPIVVANEFVPEFKLATINIDNLTYSFNAINYLQKLGHKYIACITGPETALSCQYRLQGYIQAIQRAGNKVRQEYIINSDFSYQGGAGGIKKLFALPKPPSAIFCHNDIMAIGAIWQAKRMGLTLPKDLSIIGFGNLNFAQYSEPALTTIEQPRFEIGRQAMLLLLAKIQGHRIDKNAKLLDCHLIIRDSVCPPKN</sequence>
<keyword evidence="1" id="KW-0678">Repressor</keyword>
<dbReference type="CDD" id="cd01392">
    <property type="entry name" value="HTH_LacI"/>
    <property type="match status" value="1"/>
</dbReference>
<dbReference type="InterPro" id="IPR010982">
    <property type="entry name" value="Lambda_DNA-bd_dom_sf"/>
</dbReference>
<dbReference type="PROSITE" id="PS50932">
    <property type="entry name" value="HTH_LACI_2"/>
    <property type="match status" value="1"/>
</dbReference>
<keyword evidence="2" id="KW-0805">Transcription regulation</keyword>
<gene>
    <name evidence="6" type="primary">cytR</name>
    <name evidence="6" type="ORF">QG404_14490</name>
</gene>
<evidence type="ECO:0000256" key="3">
    <source>
        <dbReference type="ARBA" id="ARBA00023125"/>
    </source>
</evidence>
<evidence type="ECO:0000313" key="6">
    <source>
        <dbReference type="EMBL" id="WGO83505.1"/>
    </source>
</evidence>
<dbReference type="PANTHER" id="PTHR30146:SF151">
    <property type="entry name" value="HTH-TYPE TRANSCRIPTIONAL REPRESSOR CYTR"/>
    <property type="match status" value="1"/>
</dbReference>
<dbReference type="InterPro" id="IPR000843">
    <property type="entry name" value="HTH_LacI"/>
</dbReference>
<dbReference type="CDD" id="cd06284">
    <property type="entry name" value="PBP1_LacI-like"/>
    <property type="match status" value="1"/>
</dbReference>
<dbReference type="RefSeq" id="WP_280938217.1">
    <property type="nucleotide sequence ID" value="NZ_CP123759.1"/>
</dbReference>
<keyword evidence="3 6" id="KW-0238">DNA-binding</keyword>
<evidence type="ECO:0000259" key="5">
    <source>
        <dbReference type="PROSITE" id="PS50932"/>
    </source>
</evidence>
<dbReference type="InterPro" id="IPR028082">
    <property type="entry name" value="Peripla_BP_I"/>
</dbReference>
<keyword evidence="4" id="KW-0804">Transcription</keyword>
<dbReference type="Gene3D" id="3.40.50.2300">
    <property type="match status" value="2"/>
</dbReference>
<dbReference type="Pfam" id="PF00356">
    <property type="entry name" value="LacI"/>
    <property type="match status" value="1"/>
</dbReference>
<dbReference type="SMART" id="SM00354">
    <property type="entry name" value="HTH_LACI"/>
    <property type="match status" value="1"/>
</dbReference>
<dbReference type="Gene3D" id="1.10.260.40">
    <property type="entry name" value="lambda repressor-like DNA-binding domains"/>
    <property type="match status" value="1"/>
</dbReference>
<evidence type="ECO:0000313" key="7">
    <source>
        <dbReference type="Proteomes" id="UP001231859"/>
    </source>
</evidence>
<evidence type="ECO:0000256" key="1">
    <source>
        <dbReference type="ARBA" id="ARBA00022491"/>
    </source>
</evidence>